<keyword evidence="2" id="KW-0540">Nuclease</keyword>
<name>X8DJ13_9MYCO</name>
<dbReference type="InterPro" id="IPR011335">
    <property type="entry name" value="Restrct_endonuc-II-like"/>
</dbReference>
<feature type="domain" description="Restriction endonuclease type IV Mrr" evidence="1">
    <location>
        <begin position="21"/>
        <end position="84"/>
    </location>
</feature>
<dbReference type="InterPro" id="IPR011856">
    <property type="entry name" value="tRNA_endonuc-like_dom_sf"/>
</dbReference>
<dbReference type="PATRIC" id="fig|1299321.3.peg.5417"/>
<evidence type="ECO:0000313" key="2">
    <source>
        <dbReference type="EMBL" id="EUA67455.1"/>
    </source>
</evidence>
<sequence>MRRRDEAQWQRYARLSGLTEIDEMPGVDFERFVAARMHSAGWHIETTRISGDYGVDLIATNRRDVVAVQCKRYSKTVGVRPFKKWSRVRSTTVALVPWW</sequence>
<gene>
    <name evidence="2" type="ORF">I540_5596</name>
</gene>
<dbReference type="EMBL" id="JAOJ01000003">
    <property type="protein sequence ID" value="EUA67455.1"/>
    <property type="molecule type" value="Genomic_DNA"/>
</dbReference>
<dbReference type="Proteomes" id="UP000023351">
    <property type="component" value="Unassembled WGS sequence"/>
</dbReference>
<keyword evidence="2" id="KW-0378">Hydrolase</keyword>
<dbReference type="SUPFAM" id="SSF52980">
    <property type="entry name" value="Restriction endonuclease-like"/>
    <property type="match status" value="1"/>
</dbReference>
<dbReference type="AlphaFoldDB" id="X8DJ13"/>
<dbReference type="PANTHER" id="PTHR30015">
    <property type="entry name" value="MRR RESTRICTION SYSTEM PROTEIN"/>
    <property type="match status" value="1"/>
</dbReference>
<keyword evidence="2" id="KW-0255">Endonuclease</keyword>
<comment type="caution">
    <text evidence="2">The sequence shown here is derived from an EMBL/GenBank/DDBJ whole genome shotgun (WGS) entry which is preliminary data.</text>
</comment>
<dbReference type="InterPro" id="IPR052906">
    <property type="entry name" value="Type_IV_Methyl-Rstrct_Enzyme"/>
</dbReference>
<organism evidence="2 3">
    <name type="scientific">Mycobacteroides abscessus subsp. bolletii 1513</name>
    <dbReference type="NCBI Taxonomy" id="1299321"/>
    <lineage>
        <taxon>Bacteria</taxon>
        <taxon>Bacillati</taxon>
        <taxon>Actinomycetota</taxon>
        <taxon>Actinomycetes</taxon>
        <taxon>Mycobacteriales</taxon>
        <taxon>Mycobacteriaceae</taxon>
        <taxon>Mycobacteroides</taxon>
        <taxon>Mycobacteroides abscessus</taxon>
    </lineage>
</organism>
<dbReference type="Gene3D" id="3.40.1350.10">
    <property type="match status" value="1"/>
</dbReference>
<dbReference type="PANTHER" id="PTHR30015:SF6">
    <property type="entry name" value="SLL1429 PROTEIN"/>
    <property type="match status" value="1"/>
</dbReference>
<proteinExistence type="predicted"/>
<evidence type="ECO:0000259" key="1">
    <source>
        <dbReference type="Pfam" id="PF04471"/>
    </source>
</evidence>
<dbReference type="Pfam" id="PF04471">
    <property type="entry name" value="Mrr_cat"/>
    <property type="match status" value="1"/>
</dbReference>
<evidence type="ECO:0000313" key="3">
    <source>
        <dbReference type="Proteomes" id="UP000023351"/>
    </source>
</evidence>
<dbReference type="InterPro" id="IPR007560">
    <property type="entry name" value="Restrct_endonuc_IV_Mrr"/>
</dbReference>
<protein>
    <submittedName>
        <fullName evidence="2">Restriction endonuclease family protein</fullName>
    </submittedName>
</protein>
<dbReference type="GO" id="GO:0003677">
    <property type="term" value="F:DNA binding"/>
    <property type="evidence" value="ECO:0007669"/>
    <property type="project" value="InterPro"/>
</dbReference>
<dbReference type="GO" id="GO:0009307">
    <property type="term" value="P:DNA restriction-modification system"/>
    <property type="evidence" value="ECO:0007669"/>
    <property type="project" value="InterPro"/>
</dbReference>
<reference evidence="2 3" key="1">
    <citation type="submission" date="2013-12" db="EMBL/GenBank/DDBJ databases">
        <authorList>
            <person name="Zelazny A."/>
            <person name="Olivier K."/>
            <person name="Holland S."/>
            <person name="Lenaerts A."/>
            <person name="Ordway D."/>
            <person name="DeGroote M.A."/>
            <person name="Parker T."/>
            <person name="Sizemore C."/>
            <person name="Tallon L.J."/>
            <person name="Sadzewicz L.K."/>
            <person name="Sengamalay N."/>
            <person name="Fraser C.M."/>
            <person name="Hine E."/>
            <person name="Shefchek K.A."/>
            <person name="Das S.P."/>
            <person name="Tettelin H."/>
        </authorList>
    </citation>
    <scope>NUCLEOTIDE SEQUENCE [LARGE SCALE GENOMIC DNA]</scope>
    <source>
        <strain evidence="2 3">1513</strain>
    </source>
</reference>
<accession>X8DJ13</accession>
<dbReference type="GO" id="GO:0015666">
    <property type="term" value="F:restriction endodeoxyribonuclease activity"/>
    <property type="evidence" value="ECO:0007669"/>
    <property type="project" value="TreeGrafter"/>
</dbReference>